<dbReference type="Pfam" id="PF04024">
    <property type="entry name" value="PspC"/>
    <property type="match status" value="1"/>
</dbReference>
<evidence type="ECO:0000256" key="5">
    <source>
        <dbReference type="ARBA" id="ARBA00023136"/>
    </source>
</evidence>
<reference evidence="9 10" key="1">
    <citation type="submission" date="2018-11" db="EMBL/GenBank/DDBJ databases">
        <title>Multidrug-resistant genes are associated with an 42-kb island TGI1 carrying a complex class 1 integron in a Trueperella pyogenes.</title>
        <authorList>
            <person name="Dong W."/>
        </authorList>
    </citation>
    <scope>NUCLEOTIDE SEQUENCE [LARGE SCALE GENOMIC DNA]</scope>
    <source>
        <strain evidence="9 10">TP4</strain>
    </source>
</reference>
<protein>
    <submittedName>
        <fullName evidence="9">PspC domain-containing protein</fullName>
    </submittedName>
</protein>
<gene>
    <name evidence="9" type="ORF">EBQ10_00970</name>
</gene>
<feature type="transmembrane region" description="Helical" evidence="7">
    <location>
        <begin position="113"/>
        <end position="131"/>
    </location>
</feature>
<dbReference type="EMBL" id="CP033905">
    <property type="protein sequence ID" value="AZR06004.1"/>
    <property type="molecule type" value="Genomic_DNA"/>
</dbReference>
<dbReference type="GO" id="GO:0005886">
    <property type="term" value="C:plasma membrane"/>
    <property type="evidence" value="ECO:0007669"/>
    <property type="project" value="UniProtKB-SubCell"/>
</dbReference>
<proteinExistence type="predicted"/>
<accession>A0A3Q9GH83</accession>
<feature type="region of interest" description="Disordered" evidence="6">
    <location>
        <begin position="151"/>
        <end position="172"/>
    </location>
</feature>
<feature type="region of interest" description="Disordered" evidence="6">
    <location>
        <begin position="408"/>
        <end position="447"/>
    </location>
</feature>
<feature type="transmembrane region" description="Helical" evidence="7">
    <location>
        <begin position="40"/>
        <end position="63"/>
    </location>
</feature>
<evidence type="ECO:0000313" key="10">
    <source>
        <dbReference type="Proteomes" id="UP000275951"/>
    </source>
</evidence>
<evidence type="ECO:0000313" key="9">
    <source>
        <dbReference type="EMBL" id="AZR06004.1"/>
    </source>
</evidence>
<feature type="transmembrane region" description="Helical" evidence="7">
    <location>
        <begin position="205"/>
        <end position="227"/>
    </location>
</feature>
<dbReference type="Proteomes" id="UP000275951">
    <property type="component" value="Chromosome"/>
</dbReference>
<evidence type="ECO:0000256" key="1">
    <source>
        <dbReference type="ARBA" id="ARBA00004162"/>
    </source>
</evidence>
<evidence type="ECO:0000256" key="7">
    <source>
        <dbReference type="SAM" id="Phobius"/>
    </source>
</evidence>
<feature type="compositionally biased region" description="Basic and acidic residues" evidence="6">
    <location>
        <begin position="409"/>
        <end position="426"/>
    </location>
</feature>
<dbReference type="InterPro" id="IPR007168">
    <property type="entry name" value="Phageshock_PspC_N"/>
</dbReference>
<feature type="transmembrane region" description="Helical" evidence="7">
    <location>
        <begin position="181"/>
        <end position="199"/>
    </location>
</feature>
<dbReference type="PANTHER" id="PTHR33885:SF3">
    <property type="entry name" value="PHAGE SHOCK PROTEIN C"/>
    <property type="match status" value="1"/>
</dbReference>
<evidence type="ECO:0000256" key="3">
    <source>
        <dbReference type="ARBA" id="ARBA00022692"/>
    </source>
</evidence>
<comment type="subcellular location">
    <subcellularLocation>
        <location evidence="1">Cell membrane</location>
        <topology evidence="1">Single-pass membrane protein</topology>
    </subcellularLocation>
</comment>
<evidence type="ECO:0000256" key="6">
    <source>
        <dbReference type="SAM" id="MobiDB-lite"/>
    </source>
</evidence>
<evidence type="ECO:0000256" key="2">
    <source>
        <dbReference type="ARBA" id="ARBA00022475"/>
    </source>
</evidence>
<feature type="domain" description="Phage shock protein PspC N-terminal" evidence="8">
    <location>
        <begin position="11"/>
        <end position="65"/>
    </location>
</feature>
<sequence>MNIYDSLRSRPLRRTPDKLLGGLCSGLAHRWGISPVLVRIGMILLMLVGGLGLVVYGLGWLFVPDYETDEIVAEGALRNPDAAMAAAVILILVGAAVFIPFAGAWIFAALDRAPFVLVIIGIVVVFAFLMFRQRRERKEYMLSPTLVGPLPQPEDLAPQTTPMPRPIKAPRPKKPALSARAIYLFLAAALIGVALALLFTPGKVASILMAFAVGLAVVAAGVIYAGMRGLRATWLTALTWILALQTACALALAMAMPTSMIQSPALNIFSSRTDSSPSVFATHVPTINSAIDAHNLHHVDTLVLAGNPFKIREDAPVIFEITRREGAWGDSWIHLSGYQPWDISTREQKWQLPLTDGKANKEPEQWWHIVPIERGQTIRIASPAAASSPSTAKIVKITYSYGTMTIRGKAADKKDDQQAKPADTNHEPASLIPEPQTSPSLASEGEK</sequence>
<keyword evidence="5 7" id="KW-0472">Membrane</keyword>
<evidence type="ECO:0000259" key="8">
    <source>
        <dbReference type="Pfam" id="PF04024"/>
    </source>
</evidence>
<keyword evidence="2" id="KW-1003">Cell membrane</keyword>
<keyword evidence="4 7" id="KW-1133">Transmembrane helix</keyword>
<name>A0A3Q9GH83_9ACTO</name>
<dbReference type="RefSeq" id="WP_114949961.1">
    <property type="nucleotide sequence ID" value="NZ_CP033905.1"/>
</dbReference>
<organism evidence="9 10">
    <name type="scientific">Trueperella pyogenes</name>
    <dbReference type="NCBI Taxonomy" id="1661"/>
    <lineage>
        <taxon>Bacteria</taxon>
        <taxon>Bacillati</taxon>
        <taxon>Actinomycetota</taxon>
        <taxon>Actinomycetes</taxon>
        <taxon>Actinomycetales</taxon>
        <taxon>Actinomycetaceae</taxon>
        <taxon>Trueperella</taxon>
    </lineage>
</organism>
<dbReference type="InterPro" id="IPR052027">
    <property type="entry name" value="PspC"/>
</dbReference>
<keyword evidence="3 7" id="KW-0812">Transmembrane</keyword>
<dbReference type="AlphaFoldDB" id="A0A3Q9GH83"/>
<dbReference type="PANTHER" id="PTHR33885">
    <property type="entry name" value="PHAGE SHOCK PROTEIN C"/>
    <property type="match status" value="1"/>
</dbReference>
<evidence type="ECO:0000256" key="4">
    <source>
        <dbReference type="ARBA" id="ARBA00022989"/>
    </source>
</evidence>
<feature type="transmembrane region" description="Helical" evidence="7">
    <location>
        <begin position="84"/>
        <end position="107"/>
    </location>
</feature>
<feature type="transmembrane region" description="Helical" evidence="7">
    <location>
        <begin position="234"/>
        <end position="256"/>
    </location>
</feature>